<evidence type="ECO:0000313" key="10">
    <source>
        <dbReference type="Proteomes" id="UP000283509"/>
    </source>
</evidence>
<feature type="transmembrane region" description="Helical" evidence="7">
    <location>
        <begin position="744"/>
        <end position="763"/>
    </location>
</feature>
<evidence type="ECO:0000256" key="1">
    <source>
        <dbReference type="ARBA" id="ARBA00004141"/>
    </source>
</evidence>
<keyword evidence="4 7" id="KW-0472">Membrane</keyword>
<dbReference type="SUPFAM" id="SSF56436">
    <property type="entry name" value="C-type lectin-like"/>
    <property type="match status" value="1"/>
</dbReference>
<dbReference type="SUPFAM" id="SSF57424">
    <property type="entry name" value="LDL receptor-like module"/>
    <property type="match status" value="1"/>
</dbReference>
<feature type="transmembrane region" description="Helical" evidence="7">
    <location>
        <begin position="686"/>
        <end position="705"/>
    </location>
</feature>
<dbReference type="GO" id="GO:0004888">
    <property type="term" value="F:transmembrane signaling receptor activity"/>
    <property type="evidence" value="ECO:0007669"/>
    <property type="project" value="InterPro"/>
</dbReference>
<accession>A0A3R7P2K7</accession>
<dbReference type="SUPFAM" id="SSF63712">
    <property type="entry name" value="Nicotinic receptor ligand binding domain-like"/>
    <property type="match status" value="1"/>
</dbReference>
<dbReference type="SUPFAM" id="SSF90112">
    <property type="entry name" value="Neurotransmitter-gated ion-channel transmembrane pore"/>
    <property type="match status" value="1"/>
</dbReference>
<protein>
    <recommendedName>
        <fullName evidence="8">C-type lectin domain-containing protein</fullName>
    </recommendedName>
</protein>
<dbReference type="GO" id="GO:0005230">
    <property type="term" value="F:extracellular ligand-gated monoatomic ion channel activity"/>
    <property type="evidence" value="ECO:0007669"/>
    <property type="project" value="InterPro"/>
</dbReference>
<dbReference type="InterPro" id="IPR001304">
    <property type="entry name" value="C-type_lectin-like"/>
</dbReference>
<dbReference type="Pfam" id="PF02931">
    <property type="entry name" value="Neur_chan_LBD"/>
    <property type="match status" value="1"/>
</dbReference>
<evidence type="ECO:0000256" key="3">
    <source>
        <dbReference type="ARBA" id="ARBA00022989"/>
    </source>
</evidence>
<reference evidence="9 10" key="1">
    <citation type="submission" date="2018-04" db="EMBL/GenBank/DDBJ databases">
        <authorList>
            <person name="Zhang X."/>
            <person name="Yuan J."/>
            <person name="Li F."/>
            <person name="Xiang J."/>
        </authorList>
    </citation>
    <scope>NUCLEOTIDE SEQUENCE [LARGE SCALE GENOMIC DNA]</scope>
    <source>
        <tissue evidence="9">Muscle</tissue>
    </source>
</reference>
<comment type="subcellular location">
    <subcellularLocation>
        <location evidence="1">Membrane</location>
        <topology evidence="1">Multi-pass membrane protein</topology>
    </subcellularLocation>
</comment>
<evidence type="ECO:0000313" key="9">
    <source>
        <dbReference type="EMBL" id="ROT73698.1"/>
    </source>
</evidence>
<dbReference type="SMART" id="SM00192">
    <property type="entry name" value="LDLa"/>
    <property type="match status" value="1"/>
</dbReference>
<dbReference type="PROSITE" id="PS01209">
    <property type="entry name" value="LDLRA_1"/>
    <property type="match status" value="1"/>
</dbReference>
<keyword evidence="5 6" id="KW-1015">Disulfide bond</keyword>
<dbReference type="InterPro" id="IPR006202">
    <property type="entry name" value="Neur_chan_lig-bd"/>
</dbReference>
<comment type="caution">
    <text evidence="9">The sequence shown here is derived from an EMBL/GenBank/DDBJ whole genome shotgun (WGS) entry which is preliminary data.</text>
</comment>
<dbReference type="SUPFAM" id="SSF49899">
    <property type="entry name" value="Concanavalin A-like lectins/glucanases"/>
    <property type="match status" value="1"/>
</dbReference>
<organism evidence="9 10">
    <name type="scientific">Penaeus vannamei</name>
    <name type="common">Whiteleg shrimp</name>
    <name type="synonym">Litopenaeus vannamei</name>
    <dbReference type="NCBI Taxonomy" id="6689"/>
    <lineage>
        <taxon>Eukaryota</taxon>
        <taxon>Metazoa</taxon>
        <taxon>Ecdysozoa</taxon>
        <taxon>Arthropoda</taxon>
        <taxon>Crustacea</taxon>
        <taxon>Multicrustacea</taxon>
        <taxon>Malacostraca</taxon>
        <taxon>Eumalacostraca</taxon>
        <taxon>Eucarida</taxon>
        <taxon>Decapoda</taxon>
        <taxon>Dendrobranchiata</taxon>
        <taxon>Penaeoidea</taxon>
        <taxon>Penaeidae</taxon>
        <taxon>Penaeus</taxon>
    </lineage>
</organism>
<dbReference type="GO" id="GO:0016020">
    <property type="term" value="C:membrane"/>
    <property type="evidence" value="ECO:0007669"/>
    <property type="project" value="UniProtKB-SubCell"/>
</dbReference>
<keyword evidence="10" id="KW-1185">Reference proteome</keyword>
<dbReference type="PROSITE" id="PS50068">
    <property type="entry name" value="LDLRA_2"/>
    <property type="match status" value="1"/>
</dbReference>
<dbReference type="OrthoDB" id="6347073at2759"/>
<dbReference type="InterPro" id="IPR018000">
    <property type="entry name" value="Neurotransmitter_ion_chnl_CS"/>
</dbReference>
<dbReference type="InterPro" id="IPR036719">
    <property type="entry name" value="Neuro-gated_channel_TM_sf"/>
</dbReference>
<dbReference type="PROSITE" id="PS50041">
    <property type="entry name" value="C_TYPE_LECTIN_2"/>
    <property type="match status" value="1"/>
</dbReference>
<evidence type="ECO:0000256" key="4">
    <source>
        <dbReference type="ARBA" id="ARBA00023136"/>
    </source>
</evidence>
<dbReference type="Gene3D" id="4.10.400.10">
    <property type="entry name" value="Low-density Lipoprotein Receptor"/>
    <property type="match status" value="1"/>
</dbReference>
<dbReference type="AlphaFoldDB" id="A0A3R7P2K7"/>
<dbReference type="EMBL" id="QCYY01002003">
    <property type="protein sequence ID" value="ROT73698.1"/>
    <property type="molecule type" value="Genomic_DNA"/>
</dbReference>
<dbReference type="InterPro" id="IPR016187">
    <property type="entry name" value="CTDL_fold"/>
</dbReference>
<dbReference type="CDD" id="cd00037">
    <property type="entry name" value="CLECT"/>
    <property type="match status" value="1"/>
</dbReference>
<feature type="transmembrane region" description="Helical" evidence="7">
    <location>
        <begin position="865"/>
        <end position="886"/>
    </location>
</feature>
<dbReference type="InterPro" id="IPR036055">
    <property type="entry name" value="LDL_receptor-like_sf"/>
</dbReference>
<reference evidence="9 10" key="2">
    <citation type="submission" date="2019-01" db="EMBL/GenBank/DDBJ databases">
        <title>The decoding of complex shrimp genome reveals the adaptation for benthos swimmer, frequently molting mechanism and breeding impact on genome.</title>
        <authorList>
            <person name="Sun Y."/>
            <person name="Gao Y."/>
            <person name="Yu Y."/>
        </authorList>
    </citation>
    <scope>NUCLEOTIDE SEQUENCE [LARGE SCALE GENOMIC DNA]</scope>
    <source>
        <tissue evidence="9">Muscle</tissue>
    </source>
</reference>
<keyword evidence="3 7" id="KW-1133">Transmembrane helix</keyword>
<dbReference type="InterPro" id="IPR038050">
    <property type="entry name" value="Neuro_actylchol_rec"/>
</dbReference>
<dbReference type="Gene3D" id="3.10.100.10">
    <property type="entry name" value="Mannose-Binding Protein A, subunit A"/>
    <property type="match status" value="1"/>
</dbReference>
<gene>
    <name evidence="9" type="ORF">C7M84_007861</name>
</gene>
<name>A0A3R7P2K7_PENVA</name>
<feature type="disulfide bond" evidence="6">
    <location>
        <begin position="474"/>
        <end position="489"/>
    </location>
</feature>
<dbReference type="CDD" id="cd00112">
    <property type="entry name" value="LDLa"/>
    <property type="match status" value="1"/>
</dbReference>
<keyword evidence="2 7" id="KW-0812">Transmembrane</keyword>
<evidence type="ECO:0000259" key="8">
    <source>
        <dbReference type="PROSITE" id="PS50041"/>
    </source>
</evidence>
<dbReference type="Pfam" id="PF00057">
    <property type="entry name" value="Ldl_recept_a"/>
    <property type="match status" value="1"/>
</dbReference>
<dbReference type="Proteomes" id="UP000283509">
    <property type="component" value="Unassembled WGS sequence"/>
</dbReference>
<dbReference type="InterPro" id="IPR016186">
    <property type="entry name" value="C-type_lectin-like/link_sf"/>
</dbReference>
<dbReference type="InterPro" id="IPR002172">
    <property type="entry name" value="LDrepeatLR_classA_rpt"/>
</dbReference>
<dbReference type="InterPro" id="IPR023415">
    <property type="entry name" value="LDLR_class-A_CS"/>
</dbReference>
<proteinExistence type="predicted"/>
<dbReference type="Gene3D" id="1.20.58.390">
    <property type="entry name" value="Neurotransmitter-gated ion-channel transmembrane domain"/>
    <property type="match status" value="1"/>
</dbReference>
<evidence type="ECO:0000256" key="5">
    <source>
        <dbReference type="ARBA" id="ARBA00023157"/>
    </source>
</evidence>
<dbReference type="InterPro" id="IPR036734">
    <property type="entry name" value="Neur_chan_lig-bd_sf"/>
</dbReference>
<dbReference type="Gene3D" id="2.60.120.200">
    <property type="match status" value="1"/>
</dbReference>
<sequence length="892" mass="101134">MGCPAIKTKCQRKTLLWNAIICLILAGPAVSVKVLNVEQNSGHAAVSGSLPPDAGAVLKDPRFPSAADYTACLRFQFAKLKKVNILLRVSTNATRPLLQLDLNVDQIRMVVDYQQRYVFLEKGLEARRWYAVCLLRERAALRVTATLDGQVVGVNALQETEAAKATDLSFGFVDPTLNPGGSFAGNVTQFNLWKRILNEEELKEVASCKSNVQGNSISWEDDWVFQSPVQYDLKQEDLCFRESPSKFQVFPAMDHGQSTYLCGALGGSLLTPKHMIEVTRLYLTAQTQRQDCDGIWVGATDEGEEGLWHQPRSGLSPATLPWAFGEPDGLRYENCAGIEPEGVTDENCEMKRCPICSMTERVAMTLRGSCEADLHNTKYTMLLKDEEFFFEGYGDYTISLKNGAWLWMNASRNETLAQMNPSRYNYPFGRQRWQLRSAVCGQEAGQVRQLLLTRCQGEQFTCDDGTCIDLNQRCDKKHDCLDFSDEVGCEIVRLPPEYKVFVHGLKGGNETLRIQAELNLENLRVDTHEMALETSLNLTLIWLDARLTFVNLKPRIRRRLQRLRGKGQHHVLRQGRPTGTDGALAQEVNLYSGSDNPIVSSNKYHASFTCNFDLSRYPFDQQTCDILIQLRDDVKWDVDGSLVQYVGASLLEYQLGTATILPELVTGDDSVHIPLTRRANPVLMSVYLPSLAMLSVALLTLFFVMNNFEVRCITTLTTLRLQINLYTDSLASLPKTSYFKLVDIWLLFCIFLTLLIIFVHAAVDVRQHSEKHRASERPPDLEEKMLAGSFGFRARLTASRNRVARRLRGPSLSPDVDKRRLRAWEAEVLGTPPQRTRWCLWCWRGGWCHRFWCCRGGRRMTARSVVWLGRFLVAVLFIAFNIYYWLTAYNVI</sequence>
<dbReference type="InterPro" id="IPR013320">
    <property type="entry name" value="ConA-like_dom_sf"/>
</dbReference>
<feature type="domain" description="C-type lectin" evidence="8">
    <location>
        <begin position="235"/>
        <end position="357"/>
    </location>
</feature>
<dbReference type="InterPro" id="IPR006201">
    <property type="entry name" value="Neur_channel"/>
</dbReference>
<feature type="disulfide bond" evidence="6">
    <location>
        <begin position="455"/>
        <end position="467"/>
    </location>
</feature>
<dbReference type="PANTHER" id="PTHR18945">
    <property type="entry name" value="NEUROTRANSMITTER GATED ION CHANNEL"/>
    <property type="match status" value="1"/>
</dbReference>
<dbReference type="PROSITE" id="PS00236">
    <property type="entry name" value="NEUROTR_ION_CHANNEL"/>
    <property type="match status" value="1"/>
</dbReference>
<evidence type="ECO:0000256" key="7">
    <source>
        <dbReference type="SAM" id="Phobius"/>
    </source>
</evidence>
<evidence type="ECO:0000256" key="6">
    <source>
        <dbReference type="PROSITE-ProRule" id="PRU00124"/>
    </source>
</evidence>
<dbReference type="Gene3D" id="2.70.170.10">
    <property type="entry name" value="Neurotransmitter-gated ion-channel ligand-binding domain"/>
    <property type="match status" value="1"/>
</dbReference>
<evidence type="ECO:0000256" key="2">
    <source>
        <dbReference type="ARBA" id="ARBA00022692"/>
    </source>
</evidence>
<feature type="disulfide bond" evidence="6">
    <location>
        <begin position="462"/>
        <end position="480"/>
    </location>
</feature>